<feature type="region of interest" description="Disordered" evidence="1">
    <location>
        <begin position="271"/>
        <end position="298"/>
    </location>
</feature>
<keyword evidence="2" id="KW-0812">Transmembrane</keyword>
<comment type="caution">
    <text evidence="4">The sequence shown here is derived from an EMBL/GenBank/DDBJ whole genome shotgun (WGS) entry which is preliminary data.</text>
</comment>
<dbReference type="EMBL" id="VGLS01000609">
    <property type="protein sequence ID" value="MBM3225548.1"/>
    <property type="molecule type" value="Genomic_DNA"/>
</dbReference>
<evidence type="ECO:0000313" key="4">
    <source>
        <dbReference type="EMBL" id="MBM3225548.1"/>
    </source>
</evidence>
<dbReference type="Pfam" id="PF25800">
    <property type="entry name" value="FimV_N"/>
    <property type="match status" value="1"/>
</dbReference>
<protein>
    <recommendedName>
        <fullName evidence="3">FimV N-terminal domain-containing protein</fullName>
    </recommendedName>
</protein>
<keyword evidence="2" id="KW-0472">Membrane</keyword>
<evidence type="ECO:0000256" key="2">
    <source>
        <dbReference type="SAM" id="Phobius"/>
    </source>
</evidence>
<sequence length="458" mass="50316">MQQRVRVVIGMLGLQLALVSGVWAFAVGDITVLSRRGDPFAAEIRLHLEARERDKEIEVTLGTHETYRSEGVKRPAVIDILRAAVAPGQRDVIRLSSAVALQVPAFELVLAVRAGQLTIVKHYHVVIPAALPATARAVAPTLPSIAPVVSAGGAKAPAKPTRSAPRRTERYGPVERGETLYSIAKSLRLSQDKVWPAVVVIWRANKGQFQGGNIHGLQVGTFLDIPADLLDSAATLRLQEAQELVADQWEEWQTVQRAGTGKQRVITAARQADTPNTTRREAAARRDGTPPVADKQTEKSLPIQAMVLPVGKGGNMVSMTELQNMLQGLEDRLLRRMTPTSQTPSPVQTQPQEIKSSTGFVSASDLQTSIQSLEERLTQRMQQMLTPAPEPIRVGQQHPQQTFVVAQPLPTVDTSQSLSLVLMPYLLVFTNVALLLLAAGLVWLWLRRRERIERMQRI</sequence>
<dbReference type="InterPro" id="IPR057840">
    <property type="entry name" value="FimV_N"/>
</dbReference>
<evidence type="ECO:0000256" key="1">
    <source>
        <dbReference type="SAM" id="MobiDB-lite"/>
    </source>
</evidence>
<proteinExistence type="predicted"/>
<keyword evidence="2" id="KW-1133">Transmembrane helix</keyword>
<feature type="domain" description="FimV N-terminal" evidence="3">
    <location>
        <begin position="27"/>
        <end position="127"/>
    </location>
</feature>
<gene>
    <name evidence="4" type="ORF">FJZ47_17355</name>
</gene>
<feature type="compositionally biased region" description="Low complexity" evidence="1">
    <location>
        <begin position="339"/>
        <end position="352"/>
    </location>
</feature>
<accession>A0A937W3J2</accession>
<evidence type="ECO:0000313" key="5">
    <source>
        <dbReference type="Proteomes" id="UP000712673"/>
    </source>
</evidence>
<feature type="compositionally biased region" description="Basic and acidic residues" evidence="1">
    <location>
        <begin position="278"/>
        <end position="288"/>
    </location>
</feature>
<organism evidence="4 5">
    <name type="scientific">Tectimicrobiota bacterium</name>
    <dbReference type="NCBI Taxonomy" id="2528274"/>
    <lineage>
        <taxon>Bacteria</taxon>
        <taxon>Pseudomonadati</taxon>
        <taxon>Nitrospinota/Tectimicrobiota group</taxon>
        <taxon>Candidatus Tectimicrobiota</taxon>
    </lineage>
</organism>
<name>A0A937W3J2_UNCTE</name>
<feature type="transmembrane region" description="Helical" evidence="2">
    <location>
        <begin position="422"/>
        <end position="446"/>
    </location>
</feature>
<feature type="region of interest" description="Disordered" evidence="1">
    <location>
        <begin position="339"/>
        <end position="359"/>
    </location>
</feature>
<dbReference type="AlphaFoldDB" id="A0A937W3J2"/>
<dbReference type="Proteomes" id="UP000712673">
    <property type="component" value="Unassembled WGS sequence"/>
</dbReference>
<evidence type="ECO:0000259" key="3">
    <source>
        <dbReference type="Pfam" id="PF25800"/>
    </source>
</evidence>
<reference evidence="4" key="1">
    <citation type="submission" date="2019-03" db="EMBL/GenBank/DDBJ databases">
        <title>Lake Tanganyika Metagenome-Assembled Genomes (MAGs).</title>
        <authorList>
            <person name="Tran P."/>
        </authorList>
    </citation>
    <scope>NUCLEOTIDE SEQUENCE</scope>
    <source>
        <strain evidence="4">K_DeepCast_65m_m2_066</strain>
    </source>
</reference>